<gene>
    <name evidence="2" type="ORF">CEUTPL_LOCUS13062</name>
</gene>
<feature type="compositionally biased region" description="Low complexity" evidence="1">
    <location>
        <begin position="9"/>
        <end position="18"/>
    </location>
</feature>
<name>A0A9N9QRU0_9CUCU</name>
<evidence type="ECO:0000313" key="3">
    <source>
        <dbReference type="Proteomes" id="UP001152799"/>
    </source>
</evidence>
<dbReference type="Proteomes" id="UP001152799">
    <property type="component" value="Chromosome 8"/>
</dbReference>
<evidence type="ECO:0000313" key="2">
    <source>
        <dbReference type="EMBL" id="CAG9772656.1"/>
    </source>
</evidence>
<evidence type="ECO:0000256" key="1">
    <source>
        <dbReference type="SAM" id="MobiDB-lite"/>
    </source>
</evidence>
<organism evidence="2 3">
    <name type="scientific">Ceutorhynchus assimilis</name>
    <name type="common">cabbage seed weevil</name>
    <dbReference type="NCBI Taxonomy" id="467358"/>
    <lineage>
        <taxon>Eukaryota</taxon>
        <taxon>Metazoa</taxon>
        <taxon>Ecdysozoa</taxon>
        <taxon>Arthropoda</taxon>
        <taxon>Hexapoda</taxon>
        <taxon>Insecta</taxon>
        <taxon>Pterygota</taxon>
        <taxon>Neoptera</taxon>
        <taxon>Endopterygota</taxon>
        <taxon>Coleoptera</taxon>
        <taxon>Polyphaga</taxon>
        <taxon>Cucujiformia</taxon>
        <taxon>Curculionidae</taxon>
        <taxon>Ceutorhynchinae</taxon>
        <taxon>Ceutorhynchus</taxon>
    </lineage>
</organism>
<dbReference type="AlphaFoldDB" id="A0A9N9QRU0"/>
<keyword evidence="3" id="KW-1185">Reference proteome</keyword>
<sequence>MTSEEQNSSDKSITTTSIDSDEDSTFQSLFGISKTQFLEAARAMSDDEASGASNKRKSIFTSVSKKPFKCPHGPCNKTVSLSQYLTHFKVEHKKIKCYEIERNDVLLMPFNVASIINSCNICLAMIKLYEMNVTDVSPCGSSTGKVHTESFWLMVTGIPKKKSANCSYCVIWLFTSSEDSYNCTLELGTEDDSMTFSTFGKVANAFDRDCIDIAHIKDRIHSLVLTKKSLLNMLNTGLALNLQLTVH</sequence>
<proteinExistence type="predicted"/>
<accession>A0A9N9QRU0</accession>
<dbReference type="OrthoDB" id="6745034at2759"/>
<dbReference type="EMBL" id="OU892284">
    <property type="protein sequence ID" value="CAG9772656.1"/>
    <property type="molecule type" value="Genomic_DNA"/>
</dbReference>
<reference evidence="2" key="1">
    <citation type="submission" date="2022-01" db="EMBL/GenBank/DDBJ databases">
        <authorList>
            <person name="King R."/>
        </authorList>
    </citation>
    <scope>NUCLEOTIDE SEQUENCE</scope>
</reference>
<protein>
    <submittedName>
        <fullName evidence="2">Uncharacterized protein</fullName>
    </submittedName>
</protein>
<feature type="region of interest" description="Disordered" evidence="1">
    <location>
        <begin position="1"/>
        <end position="23"/>
    </location>
</feature>